<evidence type="ECO:0000313" key="2">
    <source>
        <dbReference type="EMBL" id="PHN06370.1"/>
    </source>
</evidence>
<evidence type="ECO:0000313" key="3">
    <source>
        <dbReference type="Proteomes" id="UP000223913"/>
    </source>
</evidence>
<dbReference type="EMBL" id="PDUD01000018">
    <property type="protein sequence ID" value="PHN06370.1"/>
    <property type="molecule type" value="Genomic_DNA"/>
</dbReference>
<evidence type="ECO:0000259" key="1">
    <source>
        <dbReference type="Pfam" id="PF14065"/>
    </source>
</evidence>
<comment type="caution">
    <text evidence="2">The sequence shown here is derived from an EMBL/GenBank/DDBJ whole genome shotgun (WGS) entry which is preliminary data.</text>
</comment>
<accession>A0A2D0NDB6</accession>
<dbReference type="AlphaFoldDB" id="A0A2D0NDB6"/>
<reference evidence="2 3" key="1">
    <citation type="submission" date="2017-10" db="EMBL/GenBank/DDBJ databases">
        <title>The draft genome sequence of Lewinella nigricans NBRC 102662.</title>
        <authorList>
            <person name="Wang K."/>
        </authorList>
    </citation>
    <scope>NUCLEOTIDE SEQUENCE [LARGE SCALE GENOMIC DNA]</scope>
    <source>
        <strain evidence="2 3">NBRC 102662</strain>
    </source>
</reference>
<organism evidence="2 3">
    <name type="scientific">Flavilitoribacter nigricans (strain ATCC 23147 / DSM 23189 / NBRC 102662 / NCIMB 1420 / SS-2)</name>
    <name type="common">Lewinella nigricans</name>
    <dbReference type="NCBI Taxonomy" id="1122177"/>
    <lineage>
        <taxon>Bacteria</taxon>
        <taxon>Pseudomonadati</taxon>
        <taxon>Bacteroidota</taxon>
        <taxon>Saprospiria</taxon>
        <taxon>Saprospirales</taxon>
        <taxon>Lewinellaceae</taxon>
        <taxon>Flavilitoribacter</taxon>
    </lineage>
</organism>
<feature type="domain" description="Pvc16 N-terminal" evidence="1">
    <location>
        <begin position="18"/>
        <end position="195"/>
    </location>
</feature>
<sequence>MLAAHLKSALMIHATLSLLREELDAFIKSLDDNTTDDQVILGNISQLDTEDGDKLHGNVVLTLVNVEEESALKNRKLPRYQEGDKILYENPPVNLNLYLLFTACWPTNYDNAIKRLGHVVSFFQHRNQFTLKDATHFADGVDPDDEELSNLRLVLDLYTMTFEQINHLWGSLGGKQAPFVMYKARLASVRYRQTKGSGTAIEDIRGSLNGIN</sequence>
<protein>
    <recommendedName>
        <fullName evidence="1">Pvc16 N-terminal domain-containing protein</fullName>
    </recommendedName>
</protein>
<proteinExistence type="predicted"/>
<dbReference type="Pfam" id="PF14065">
    <property type="entry name" value="Pvc16_N"/>
    <property type="match status" value="1"/>
</dbReference>
<gene>
    <name evidence="2" type="ORF">CRP01_12435</name>
</gene>
<keyword evidence="3" id="KW-1185">Reference proteome</keyword>
<dbReference type="Proteomes" id="UP000223913">
    <property type="component" value="Unassembled WGS sequence"/>
</dbReference>
<dbReference type="OrthoDB" id="7560784at2"/>
<name>A0A2D0NDB6_FLAN2</name>
<dbReference type="InterPro" id="IPR025351">
    <property type="entry name" value="Pvc16_N"/>
</dbReference>